<evidence type="ECO:0000256" key="2">
    <source>
        <dbReference type="PROSITE-ProRule" id="PRU00708"/>
    </source>
</evidence>
<dbReference type="InterPro" id="IPR046848">
    <property type="entry name" value="E_motif"/>
</dbReference>
<dbReference type="GO" id="GO:0009451">
    <property type="term" value="P:RNA modification"/>
    <property type="evidence" value="ECO:0007669"/>
    <property type="project" value="InterPro"/>
</dbReference>
<dbReference type="AlphaFoldDB" id="A0A2U1N5J0"/>
<dbReference type="FunFam" id="1.25.40.10:FF:000280">
    <property type="entry name" value="Pentatricopeptide repeat-containing protein"/>
    <property type="match status" value="1"/>
</dbReference>
<gene>
    <name evidence="3" type="ORF">CTI12_AA270900</name>
</gene>
<dbReference type="OrthoDB" id="185373at2759"/>
<dbReference type="NCBIfam" id="TIGR00756">
    <property type="entry name" value="PPR"/>
    <property type="match status" value="9"/>
</dbReference>
<dbReference type="InterPro" id="IPR046960">
    <property type="entry name" value="PPR_At4g14850-like_plant"/>
</dbReference>
<feature type="repeat" description="PPR" evidence="2">
    <location>
        <begin position="273"/>
        <end position="307"/>
    </location>
</feature>
<reference evidence="3 4" key="1">
    <citation type="journal article" date="2018" name="Mol. Plant">
        <title>The genome of Artemisia annua provides insight into the evolution of Asteraceae family and artemisinin biosynthesis.</title>
        <authorList>
            <person name="Shen Q."/>
            <person name="Zhang L."/>
            <person name="Liao Z."/>
            <person name="Wang S."/>
            <person name="Yan T."/>
            <person name="Shi P."/>
            <person name="Liu M."/>
            <person name="Fu X."/>
            <person name="Pan Q."/>
            <person name="Wang Y."/>
            <person name="Lv Z."/>
            <person name="Lu X."/>
            <person name="Zhang F."/>
            <person name="Jiang W."/>
            <person name="Ma Y."/>
            <person name="Chen M."/>
            <person name="Hao X."/>
            <person name="Li L."/>
            <person name="Tang Y."/>
            <person name="Lv G."/>
            <person name="Zhou Y."/>
            <person name="Sun X."/>
            <person name="Brodelius P.E."/>
            <person name="Rose J.K.C."/>
            <person name="Tang K."/>
        </authorList>
    </citation>
    <scope>NUCLEOTIDE SEQUENCE [LARGE SCALE GENOMIC DNA]</scope>
    <source>
        <strain evidence="4">cv. Huhao1</strain>
        <tissue evidence="3">Leaf</tissue>
    </source>
</reference>
<evidence type="ECO:0000313" key="4">
    <source>
        <dbReference type="Proteomes" id="UP000245207"/>
    </source>
</evidence>
<feature type="repeat" description="PPR" evidence="2">
    <location>
        <begin position="70"/>
        <end position="104"/>
    </location>
</feature>
<protein>
    <submittedName>
        <fullName evidence="3">Editing factor</fullName>
    </submittedName>
</protein>
<sequence>MVIPLRRLSNTPFSTFIKPNIHLNIRHCSNASHDDTDKNIRLLNTNITNHIRNNRLNDAKHLFENSKHRNTVTWNSLLSGYVRRKEITNARNLFDKMPQKDVVSWNTMISGYVSCGWLNEGRVLFDQMECRDVVTWNTVISGYAKNGRMSEALKLFWDAEVKNVVTWNAVVTGFLSNGDLRSAVEFYRRMPERDGASLSVVVSGLIQNGELDEAGKILVEASLEKDERVDLVHAFNTLIAGYGRKGRIEDARRLFDRIPYGNDCGRRGMFRRNVVSWNTMIMCYVKAKDVVSARVLFDEMSERDTCTWNTMISGYVEKCDMEEASNLFTDMPNPDVYTWNSMISGYAQIGKLDIACIYFRRMPQRNRVSWNSIISAHEKNMKYKMAIDLFLDMQVEGEKPDKHTLSSVLSVCAEITDTRLGVQIHQLVTKIVTPDVPLNNSLITMYAKCGAITEARAIFEEMKSCKGVISWNAMIGGYVSHGYATKALELFGLMKKERVKPTYITFVSVLNACANAGLAEEGRMHFNSMVNEFGIEPRVEHFATLVDILGRNGQLEEAMDVIKGMAVKPDKAVWGALLGACKVHNNIKLARVAAEALIRLDPESSTPYVLLHNMYADIGQWDDATEVKKLMEKHNIKKAAGSSLLAQYIKGQDPYTVLSWKRSKNDGASSWDNHMKSDAYRVKLIKKRLSIRHNKTISVYAVLQRSIYNLLQVLRHPNHILELWCTSFQQLCPLEEKLFISGAISNPVGPLAVALDCNSNLYSLNDLVQYQDEDFWL</sequence>
<feature type="repeat" description="PPR" evidence="2">
    <location>
        <begin position="467"/>
        <end position="501"/>
    </location>
</feature>
<feature type="repeat" description="PPR" evidence="2">
    <location>
        <begin position="435"/>
        <end position="465"/>
    </location>
</feature>
<dbReference type="PANTHER" id="PTHR47926:SF468">
    <property type="entry name" value="PENTATRICOPEPTIDE REPEAT-CONTAINING PROTEIN"/>
    <property type="match status" value="1"/>
</dbReference>
<evidence type="ECO:0000313" key="3">
    <source>
        <dbReference type="EMBL" id="PWA68766.1"/>
    </source>
</evidence>
<accession>A0A2U1N5J0</accession>
<dbReference type="PANTHER" id="PTHR47926">
    <property type="entry name" value="PENTATRICOPEPTIDE REPEAT-CONTAINING PROTEIN"/>
    <property type="match status" value="1"/>
</dbReference>
<dbReference type="FunFam" id="1.25.40.10:FF:000344">
    <property type="entry name" value="Pentatricopeptide repeat-containing protein"/>
    <property type="match status" value="1"/>
</dbReference>
<dbReference type="Pfam" id="PF12854">
    <property type="entry name" value="PPR_1"/>
    <property type="match status" value="3"/>
</dbReference>
<dbReference type="PROSITE" id="PS51375">
    <property type="entry name" value="PPR"/>
    <property type="match status" value="6"/>
</dbReference>
<dbReference type="GO" id="GO:0003723">
    <property type="term" value="F:RNA binding"/>
    <property type="evidence" value="ECO:0007669"/>
    <property type="project" value="InterPro"/>
</dbReference>
<dbReference type="Pfam" id="PF20431">
    <property type="entry name" value="E_motif"/>
    <property type="match status" value="1"/>
</dbReference>
<proteinExistence type="predicted"/>
<dbReference type="Proteomes" id="UP000245207">
    <property type="component" value="Unassembled WGS sequence"/>
</dbReference>
<keyword evidence="4" id="KW-1185">Reference proteome</keyword>
<dbReference type="STRING" id="35608.A0A2U1N5J0"/>
<feature type="repeat" description="PPR" evidence="2">
    <location>
        <begin position="335"/>
        <end position="369"/>
    </location>
</feature>
<name>A0A2U1N5J0_ARTAN</name>
<dbReference type="InterPro" id="IPR002885">
    <property type="entry name" value="PPR_rpt"/>
</dbReference>
<dbReference type="EMBL" id="PKPP01003568">
    <property type="protein sequence ID" value="PWA68766.1"/>
    <property type="molecule type" value="Genomic_DNA"/>
</dbReference>
<keyword evidence="1" id="KW-0677">Repeat</keyword>
<feature type="repeat" description="PPR" evidence="2">
    <location>
        <begin position="132"/>
        <end position="166"/>
    </location>
</feature>
<dbReference type="Pfam" id="PF01535">
    <property type="entry name" value="PPR"/>
    <property type="match status" value="6"/>
</dbReference>
<dbReference type="Pfam" id="PF13041">
    <property type="entry name" value="PPR_2"/>
    <property type="match status" value="2"/>
</dbReference>
<evidence type="ECO:0000256" key="1">
    <source>
        <dbReference type="ARBA" id="ARBA00022737"/>
    </source>
</evidence>
<organism evidence="3 4">
    <name type="scientific">Artemisia annua</name>
    <name type="common">Sweet wormwood</name>
    <dbReference type="NCBI Taxonomy" id="35608"/>
    <lineage>
        <taxon>Eukaryota</taxon>
        <taxon>Viridiplantae</taxon>
        <taxon>Streptophyta</taxon>
        <taxon>Embryophyta</taxon>
        <taxon>Tracheophyta</taxon>
        <taxon>Spermatophyta</taxon>
        <taxon>Magnoliopsida</taxon>
        <taxon>eudicotyledons</taxon>
        <taxon>Gunneridae</taxon>
        <taxon>Pentapetalae</taxon>
        <taxon>asterids</taxon>
        <taxon>campanulids</taxon>
        <taxon>Asterales</taxon>
        <taxon>Asteraceae</taxon>
        <taxon>Asteroideae</taxon>
        <taxon>Anthemideae</taxon>
        <taxon>Artemisiinae</taxon>
        <taxon>Artemisia</taxon>
    </lineage>
</organism>
<dbReference type="InterPro" id="IPR011990">
    <property type="entry name" value="TPR-like_helical_dom_sf"/>
</dbReference>
<dbReference type="Gene3D" id="1.25.40.10">
    <property type="entry name" value="Tetratricopeptide repeat domain"/>
    <property type="match status" value="5"/>
</dbReference>
<comment type="caution">
    <text evidence="3">The sequence shown here is derived from an EMBL/GenBank/DDBJ whole genome shotgun (WGS) entry which is preliminary data.</text>
</comment>